<dbReference type="AlphaFoldDB" id="A0A7W9NL30"/>
<keyword evidence="2" id="KW-0067">ATP-binding</keyword>
<dbReference type="GO" id="GO:0005524">
    <property type="term" value="F:ATP binding"/>
    <property type="evidence" value="ECO:0007669"/>
    <property type="project" value="UniProtKB-KW"/>
</dbReference>
<name>A0A7W9NL30_9PSEU</name>
<evidence type="ECO:0000313" key="2">
    <source>
        <dbReference type="EMBL" id="MBB5897247.1"/>
    </source>
</evidence>
<dbReference type="InterPro" id="IPR015943">
    <property type="entry name" value="WD40/YVTN_repeat-like_dom_sf"/>
</dbReference>
<accession>A0A7W9NL30</accession>
<dbReference type="InterPro" id="IPR049052">
    <property type="entry name" value="nSTAND1"/>
</dbReference>
<dbReference type="EMBL" id="JACHIR010000002">
    <property type="protein sequence ID" value="MBB5897247.1"/>
    <property type="molecule type" value="Genomic_DNA"/>
</dbReference>
<organism evidence="2 3">
    <name type="scientific">Kutzneria kofuensis</name>
    <dbReference type="NCBI Taxonomy" id="103725"/>
    <lineage>
        <taxon>Bacteria</taxon>
        <taxon>Bacillati</taxon>
        <taxon>Actinomycetota</taxon>
        <taxon>Actinomycetes</taxon>
        <taxon>Pseudonocardiales</taxon>
        <taxon>Pseudonocardiaceae</taxon>
        <taxon>Kutzneria</taxon>
    </lineage>
</organism>
<dbReference type="InterPro" id="IPR027417">
    <property type="entry name" value="P-loop_NTPase"/>
</dbReference>
<sequence length="1009" mass="108555">MPRSERPLDPGDTPLLRFAADLRKLRESAGSPVYRQLSVKAHYSVAVLSEAAGGRKLPSLAVTLAYVDACGGDLAEWEQKWRAVADVQEAPADADNGQAPYPGLSAFQIEDAARFHGRGALLAHLSNQILDRRLVVVFGASGAGKSSLLRAGLAAAGLRDGIDGLGPQPTVVFTPGPHPFDECALGLSRLTAASVTEMRTELRADPTALHLRLRQVLADQPASRDALIIVDQFEEVFTLCADEDERLAFITALLHVASAPTSSARLVLGVRADFFGHCLQYPQLRGVLGEGPVLVGAMTADELRVAITKPAADLGYTVETALVTRLVSEATNQPGVLPLMSHALLETWRRRQGITLTAAGYDAAGGISHALSRTAESVYIGLSAEQQAVARQVFLRLTALGDGTEDTRRRVDRAELDHVDGLDEVLTALVDARLVTVDRDSVDIAHEALISHWPRLREWLTEDRDGLRAHRQLTEAAEIWDSLNRDDGALYRGARLELARDWVKSRTPSLSHRERAFFDRSVDVCQQELLAAKRQARRQRRFIALLVVLLVALSGTTAYSLITQQTVAQQRDDATVQNVIDRIPTVALGNRELAAELAVAVYRLDPTPRTRGLLLAASTAADRIAFGIGETEPILSPALNSTSTLYAYQLGRTIRVASSRTGDPEVVLPEPPADDLSRYLVRDDFALSGDGSHLAVVRQGDNYANVVELWDISDVRNPKVVRSYPTDTGVVVAFTPDSRVLAISSAGEHGSGTDTTGKTITSKIDLRTWLWDVTDPTASQPMAVLPEAVRARQFSADGSTLITIPVSESMRTGKDDFTSVPDDPWKIWDLKAARSGQAVQPLETKAVPELDDIGVSPDGRLFAGLRHTDGASTLSLFRKGPSGALTKIGEVTSDVITSGPVAFSPDGKRLAARQGDDTAIVWDVGNPAAPSEFASIPGLSDRSARLVSFTSDGRLTVVGGSGVETRGLDPDAATTQICAAVSKSALPRDKWAPWGSFFPSMDVPEPCSH</sequence>
<evidence type="ECO:0000259" key="1">
    <source>
        <dbReference type="Pfam" id="PF20703"/>
    </source>
</evidence>
<evidence type="ECO:0000313" key="3">
    <source>
        <dbReference type="Proteomes" id="UP000585638"/>
    </source>
</evidence>
<gene>
    <name evidence="2" type="ORF">BJ998_008506</name>
</gene>
<dbReference type="Gene3D" id="2.130.10.10">
    <property type="entry name" value="YVTN repeat-like/Quinoprotein amine dehydrogenase"/>
    <property type="match status" value="2"/>
</dbReference>
<keyword evidence="2" id="KW-0547">Nucleotide-binding</keyword>
<dbReference type="SUPFAM" id="SSF82171">
    <property type="entry name" value="DPP6 N-terminal domain-like"/>
    <property type="match status" value="1"/>
</dbReference>
<protein>
    <submittedName>
        <fullName evidence="2">WD40 repeat protein/energy-coupling factor transporter ATP-binding protein EcfA2</fullName>
    </submittedName>
</protein>
<dbReference type="SUPFAM" id="SSF52540">
    <property type="entry name" value="P-loop containing nucleoside triphosphate hydrolases"/>
    <property type="match status" value="1"/>
</dbReference>
<dbReference type="Pfam" id="PF20703">
    <property type="entry name" value="nSTAND1"/>
    <property type="match status" value="1"/>
</dbReference>
<reference evidence="2 3" key="1">
    <citation type="submission" date="2020-08" db="EMBL/GenBank/DDBJ databases">
        <title>Sequencing the genomes of 1000 actinobacteria strains.</title>
        <authorList>
            <person name="Klenk H.-P."/>
        </authorList>
    </citation>
    <scope>NUCLEOTIDE SEQUENCE [LARGE SCALE GENOMIC DNA]</scope>
    <source>
        <strain evidence="2 3">DSM 43851</strain>
    </source>
</reference>
<keyword evidence="3" id="KW-1185">Reference proteome</keyword>
<dbReference type="RefSeq" id="WP_184869694.1">
    <property type="nucleotide sequence ID" value="NZ_BAAAWY010000071.1"/>
</dbReference>
<comment type="caution">
    <text evidence="2">The sequence shown here is derived from an EMBL/GenBank/DDBJ whole genome shotgun (WGS) entry which is preliminary data.</text>
</comment>
<dbReference type="Proteomes" id="UP000585638">
    <property type="component" value="Unassembled WGS sequence"/>
</dbReference>
<feature type="domain" description="Novel STAND NTPase 1" evidence="1">
    <location>
        <begin position="100"/>
        <end position="487"/>
    </location>
</feature>
<proteinExistence type="predicted"/>